<evidence type="ECO:0000256" key="1">
    <source>
        <dbReference type="ARBA" id="ARBA00023125"/>
    </source>
</evidence>
<protein>
    <submittedName>
        <fullName evidence="4">Transcriptional regulatory protein, C-terminal domain protein</fullName>
    </submittedName>
</protein>
<dbReference type="SMART" id="SM00862">
    <property type="entry name" value="Trans_reg_C"/>
    <property type="match status" value="1"/>
</dbReference>
<dbReference type="Proteomes" id="UP000003711">
    <property type="component" value="Unassembled WGS sequence"/>
</dbReference>
<dbReference type="EMBL" id="ACCH01000366">
    <property type="protein sequence ID" value="EEF87741.1"/>
    <property type="molecule type" value="Genomic_DNA"/>
</dbReference>
<evidence type="ECO:0000313" key="4">
    <source>
        <dbReference type="EMBL" id="EEF87741.1"/>
    </source>
</evidence>
<feature type="domain" description="OmpR/PhoB-type" evidence="3">
    <location>
        <begin position="1"/>
        <end position="81"/>
    </location>
</feature>
<dbReference type="GO" id="GO:0006355">
    <property type="term" value="P:regulation of DNA-templated transcription"/>
    <property type="evidence" value="ECO:0007669"/>
    <property type="project" value="InterPro"/>
</dbReference>
<name>E2NK19_9BACE</name>
<dbReference type="GO" id="GO:0000160">
    <property type="term" value="P:phosphorelay signal transduction system"/>
    <property type="evidence" value="ECO:0007669"/>
    <property type="project" value="InterPro"/>
</dbReference>
<evidence type="ECO:0000313" key="5">
    <source>
        <dbReference type="Proteomes" id="UP000003711"/>
    </source>
</evidence>
<keyword evidence="1 2" id="KW-0238">DNA-binding</keyword>
<gene>
    <name evidence="4" type="ORF">BACCELL_04659</name>
</gene>
<accession>E2NK19</accession>
<dbReference type="Pfam" id="PF00486">
    <property type="entry name" value="Trans_reg_C"/>
    <property type="match status" value="1"/>
</dbReference>
<dbReference type="InterPro" id="IPR001867">
    <property type="entry name" value="OmpR/PhoB-type_DNA-bd"/>
</dbReference>
<dbReference type="InterPro" id="IPR016032">
    <property type="entry name" value="Sig_transdc_resp-reg_C-effctor"/>
</dbReference>
<feature type="DNA-binding region" description="OmpR/PhoB-type" evidence="2">
    <location>
        <begin position="1"/>
        <end position="81"/>
    </location>
</feature>
<dbReference type="Gene3D" id="1.10.10.10">
    <property type="entry name" value="Winged helix-like DNA-binding domain superfamily/Winged helix DNA-binding domain"/>
    <property type="match status" value="1"/>
</dbReference>
<dbReference type="CDD" id="cd00383">
    <property type="entry name" value="trans_reg_C"/>
    <property type="match status" value="1"/>
</dbReference>
<dbReference type="SUPFAM" id="SSF46894">
    <property type="entry name" value="C-terminal effector domain of the bipartite response regulators"/>
    <property type="match status" value="1"/>
</dbReference>
<dbReference type="PROSITE" id="PS51755">
    <property type="entry name" value="OMPR_PHOB"/>
    <property type="match status" value="1"/>
</dbReference>
<reference evidence="4 5" key="1">
    <citation type="submission" date="2008-12" db="EMBL/GenBank/DDBJ databases">
        <authorList>
            <person name="Fulton L."/>
            <person name="Clifton S."/>
            <person name="Fulton B."/>
            <person name="Xu J."/>
            <person name="Minx P."/>
            <person name="Pepin K.H."/>
            <person name="Johnson M."/>
            <person name="Bhonagiri V."/>
            <person name="Nash W.E."/>
            <person name="Mardis E.R."/>
            <person name="Wilson R.K."/>
        </authorList>
    </citation>
    <scope>NUCLEOTIDE SEQUENCE [LARGE SCALE GENOMIC DNA]</scope>
    <source>
        <strain evidence="4 5">DSM 14838</strain>
    </source>
</reference>
<proteinExistence type="predicted"/>
<dbReference type="HOGENOM" id="CLU_2551145_0_0_10"/>
<dbReference type="AlphaFoldDB" id="E2NK19"/>
<reference evidence="4 5" key="2">
    <citation type="submission" date="2009-01" db="EMBL/GenBank/DDBJ databases">
        <title>Draft genome sequence of Bacteroides cellulosilyticus (DSM 14838).</title>
        <authorList>
            <person name="Sudarsanam P."/>
            <person name="Ley R."/>
            <person name="Guruge J."/>
            <person name="Turnbaugh P.J."/>
            <person name="Mahowald M."/>
            <person name="Liep D."/>
            <person name="Gordon J."/>
        </authorList>
    </citation>
    <scope>NUCLEOTIDE SEQUENCE [LARGE SCALE GENOMIC DNA]</scope>
    <source>
        <strain evidence="4 5">DSM 14838</strain>
    </source>
</reference>
<sequence>MSHTGIEQELSHREAEILKRLCENRNQVVNTQNILLDLWGDDSFFNSRSLHVFITKLRHKLSKDERIRIVNVRGIGYKLIIN</sequence>
<dbReference type="GO" id="GO:0003677">
    <property type="term" value="F:DNA binding"/>
    <property type="evidence" value="ECO:0007669"/>
    <property type="project" value="UniProtKB-UniRule"/>
</dbReference>
<dbReference type="InterPro" id="IPR036388">
    <property type="entry name" value="WH-like_DNA-bd_sf"/>
</dbReference>
<organism evidence="4 5">
    <name type="scientific">Bacteroides cellulosilyticus DSM 14838</name>
    <dbReference type="NCBI Taxonomy" id="537012"/>
    <lineage>
        <taxon>Bacteria</taxon>
        <taxon>Pseudomonadati</taxon>
        <taxon>Bacteroidota</taxon>
        <taxon>Bacteroidia</taxon>
        <taxon>Bacteroidales</taxon>
        <taxon>Bacteroidaceae</taxon>
        <taxon>Bacteroides</taxon>
    </lineage>
</organism>
<evidence type="ECO:0000259" key="3">
    <source>
        <dbReference type="PROSITE" id="PS51755"/>
    </source>
</evidence>
<evidence type="ECO:0000256" key="2">
    <source>
        <dbReference type="PROSITE-ProRule" id="PRU01091"/>
    </source>
</evidence>
<comment type="caution">
    <text evidence="4">The sequence shown here is derived from an EMBL/GenBank/DDBJ whole genome shotgun (WGS) entry which is preliminary data.</text>
</comment>